<proteinExistence type="predicted"/>
<keyword evidence="2" id="KW-0732">Signal</keyword>
<dbReference type="Gene3D" id="2.60.40.10">
    <property type="entry name" value="Immunoglobulins"/>
    <property type="match status" value="1"/>
</dbReference>
<organism evidence="3 4">
    <name type="scientific">Alkalicoccobacillus gibsonii</name>
    <dbReference type="NCBI Taxonomy" id="79881"/>
    <lineage>
        <taxon>Bacteria</taxon>
        <taxon>Bacillati</taxon>
        <taxon>Bacillota</taxon>
        <taxon>Bacilli</taxon>
        <taxon>Bacillales</taxon>
        <taxon>Bacillaceae</taxon>
        <taxon>Alkalicoccobacillus</taxon>
    </lineage>
</organism>
<feature type="region of interest" description="Disordered" evidence="1">
    <location>
        <begin position="36"/>
        <end position="59"/>
    </location>
</feature>
<dbReference type="Proteomes" id="UP001418796">
    <property type="component" value="Unassembled WGS sequence"/>
</dbReference>
<dbReference type="EMBL" id="JBCITK010000001">
    <property type="protein sequence ID" value="MEN0644822.1"/>
    <property type="molecule type" value="Genomic_DNA"/>
</dbReference>
<evidence type="ECO:0008006" key="5">
    <source>
        <dbReference type="Google" id="ProtNLM"/>
    </source>
</evidence>
<evidence type="ECO:0000256" key="2">
    <source>
        <dbReference type="SAM" id="SignalP"/>
    </source>
</evidence>
<dbReference type="RefSeq" id="WP_343131443.1">
    <property type="nucleotide sequence ID" value="NZ_JBCITK010000001.1"/>
</dbReference>
<comment type="caution">
    <text evidence="3">The sequence shown here is derived from an EMBL/GenBank/DDBJ whole genome shotgun (WGS) entry which is preliminary data.</text>
</comment>
<accession>A0ABU9VMG4</accession>
<feature type="chain" id="PRO_5045374085" description="Fibronectin type III domain-containing protein" evidence="2">
    <location>
        <begin position="23"/>
        <end position="133"/>
    </location>
</feature>
<feature type="signal peptide" evidence="2">
    <location>
        <begin position="1"/>
        <end position="22"/>
    </location>
</feature>
<dbReference type="InterPro" id="IPR036116">
    <property type="entry name" value="FN3_sf"/>
</dbReference>
<evidence type="ECO:0000313" key="4">
    <source>
        <dbReference type="Proteomes" id="UP001418796"/>
    </source>
</evidence>
<protein>
    <recommendedName>
        <fullName evidence="5">Fibronectin type III domain-containing protein</fullName>
    </recommendedName>
</protein>
<dbReference type="SUPFAM" id="SSF49265">
    <property type="entry name" value="Fibronectin type III"/>
    <property type="match status" value="1"/>
</dbReference>
<keyword evidence="4" id="KW-1185">Reference proteome</keyword>
<reference evidence="3 4" key="1">
    <citation type="submission" date="2024-03" db="EMBL/GenBank/DDBJ databases">
        <title>Bacilli Hybrid Assemblies.</title>
        <authorList>
            <person name="Kovac J."/>
        </authorList>
    </citation>
    <scope>NUCLEOTIDE SEQUENCE [LARGE SCALE GENOMIC DNA]</scope>
    <source>
        <strain evidence="3 4">FSL R7-0666</strain>
    </source>
</reference>
<sequence>MKKMTVFVLCGLFCLWSIYSYAKDFYDGEQVADESSNSHVQVDQMEEPKEERPDSPTNVEVSGTFVSWHAVREDRVVSYVVYRAGMDGEFEEVGRVAANERKTFVDPDASKHRYYITSVDEAGSESEPSEIAE</sequence>
<evidence type="ECO:0000256" key="1">
    <source>
        <dbReference type="SAM" id="MobiDB-lite"/>
    </source>
</evidence>
<name>A0ABU9VMG4_9BACI</name>
<dbReference type="InterPro" id="IPR013783">
    <property type="entry name" value="Ig-like_fold"/>
</dbReference>
<evidence type="ECO:0000313" key="3">
    <source>
        <dbReference type="EMBL" id="MEN0644822.1"/>
    </source>
</evidence>
<gene>
    <name evidence="3" type="ORF">MKY91_16835</name>
</gene>